<evidence type="ECO:0000313" key="3">
    <source>
        <dbReference type="Proteomes" id="UP000256345"/>
    </source>
</evidence>
<dbReference type="EMBL" id="QUMU01000004">
    <property type="protein sequence ID" value="REG32847.1"/>
    <property type="molecule type" value="Genomic_DNA"/>
</dbReference>
<gene>
    <name evidence="2" type="ORF">ATI61_104137</name>
</gene>
<evidence type="ECO:0000256" key="1">
    <source>
        <dbReference type="SAM" id="MobiDB-lite"/>
    </source>
</evidence>
<feature type="compositionally biased region" description="Polar residues" evidence="1">
    <location>
        <begin position="51"/>
        <end position="66"/>
    </location>
</feature>
<organism evidence="2 3">
    <name type="scientific">Archangium gephyra</name>
    <dbReference type="NCBI Taxonomy" id="48"/>
    <lineage>
        <taxon>Bacteria</taxon>
        <taxon>Pseudomonadati</taxon>
        <taxon>Myxococcota</taxon>
        <taxon>Myxococcia</taxon>
        <taxon>Myxococcales</taxon>
        <taxon>Cystobacterineae</taxon>
        <taxon>Archangiaceae</taxon>
        <taxon>Archangium</taxon>
    </lineage>
</organism>
<evidence type="ECO:0008006" key="4">
    <source>
        <dbReference type="Google" id="ProtNLM"/>
    </source>
</evidence>
<reference evidence="2 3" key="1">
    <citation type="submission" date="2018-08" db="EMBL/GenBank/DDBJ databases">
        <title>Genomic Encyclopedia of Archaeal and Bacterial Type Strains, Phase II (KMG-II): from individual species to whole genera.</title>
        <authorList>
            <person name="Goeker M."/>
        </authorList>
    </citation>
    <scope>NUCLEOTIDE SEQUENCE [LARGE SCALE GENOMIC DNA]</scope>
    <source>
        <strain evidence="2 3">DSM 2261</strain>
    </source>
</reference>
<comment type="caution">
    <text evidence="2">The sequence shown here is derived from an EMBL/GenBank/DDBJ whole genome shotgun (WGS) entry which is preliminary data.</text>
</comment>
<protein>
    <recommendedName>
        <fullName evidence="4">Outer membrane protein beta-barrel domain-containing protein</fullName>
    </recommendedName>
</protein>
<evidence type="ECO:0000313" key="2">
    <source>
        <dbReference type="EMBL" id="REG32847.1"/>
    </source>
</evidence>
<keyword evidence="3" id="KW-1185">Reference proteome</keyword>
<feature type="region of interest" description="Disordered" evidence="1">
    <location>
        <begin position="51"/>
        <end position="91"/>
    </location>
</feature>
<name>A0ABX9K418_9BACT</name>
<sequence>MSSERAGTVKNGANPDVPRMERTVNQYPVKTLELRLIALFAVTVLTGCATVASSGSGARPESSQSAPDAPDMASPEETPESHEEQTPGRKKKRSFYVYPTLTFGPSFGGDKFAELHYSDGTVSEITAGGSIQMGGGVLVDFTRIPLQVQTMLTWHVAGAGASNGSLNFYRWPLELLGFYKLTQNFRVGGGLQYALGPHTVLSNGSRSETLVVNYDNGLGFVAEGGFMACGKICLGFNLRFVQQSYAPRAAVFEGNSIPVEGDLVDGQHVGFNMTFGF</sequence>
<proteinExistence type="predicted"/>
<accession>A0ABX9K418</accession>
<dbReference type="Proteomes" id="UP000256345">
    <property type="component" value="Unassembled WGS sequence"/>
</dbReference>